<feature type="compositionally biased region" description="Polar residues" evidence="2">
    <location>
        <begin position="144"/>
        <end position="161"/>
    </location>
</feature>
<dbReference type="Proteomes" id="UP000504629">
    <property type="component" value="Unplaced"/>
</dbReference>
<dbReference type="PANTHER" id="PTHR47080:SF1">
    <property type="entry name" value="CHROMOSOME 16 OPEN READING FRAME 96"/>
    <property type="match status" value="1"/>
</dbReference>
<evidence type="ECO:0000256" key="2">
    <source>
        <dbReference type="SAM" id="MobiDB-lite"/>
    </source>
</evidence>
<feature type="coiled-coil region" evidence="1">
    <location>
        <begin position="455"/>
        <end position="482"/>
    </location>
</feature>
<feature type="domain" description="DUF4795" evidence="3">
    <location>
        <begin position="524"/>
        <end position="719"/>
    </location>
</feature>
<dbReference type="Pfam" id="PF16043">
    <property type="entry name" value="DUF4795"/>
    <property type="match status" value="1"/>
</dbReference>
<evidence type="ECO:0000313" key="5">
    <source>
        <dbReference type="RefSeq" id="XP_028040687.1"/>
    </source>
</evidence>
<accession>A0A6J2KIB0</accession>
<evidence type="ECO:0000259" key="3">
    <source>
        <dbReference type="Pfam" id="PF16043"/>
    </source>
</evidence>
<dbReference type="RefSeq" id="XP_028040687.1">
    <property type="nucleotide sequence ID" value="XM_028184886.1"/>
</dbReference>
<reference evidence="5" key="1">
    <citation type="submission" date="2025-08" db="UniProtKB">
        <authorList>
            <consortium name="RefSeq"/>
        </authorList>
    </citation>
    <scope>IDENTIFICATION</scope>
    <source>
        <tissue evidence="5">Silk gland</tissue>
    </source>
</reference>
<keyword evidence="1" id="KW-0175">Coiled coil</keyword>
<dbReference type="PANTHER" id="PTHR47080">
    <property type="entry name" value="CHROMOSOME 16 OPEN READING FRAME 96"/>
    <property type="match status" value="1"/>
</dbReference>
<feature type="compositionally biased region" description="Basic residues" evidence="2">
    <location>
        <begin position="75"/>
        <end position="84"/>
    </location>
</feature>
<dbReference type="KEGG" id="bman:114250843"/>
<feature type="region of interest" description="Disordered" evidence="2">
    <location>
        <begin position="75"/>
        <end position="186"/>
    </location>
</feature>
<sequence length="863" mass="95116">MTSSDSSIMSVRDMIDAAFGEPETNVVNHKLIQTILYLLAKQLRLLERHVKVEIGPSLNITSNTSLSITEIKLHAMQKKRSKPGKVKDDKGKIERAKADALSGIKGRSKETKDDKAPEITTTSEKSTSDKSSKHIASSDKTDPENVSSLRPLKETTSQDTSDSAKKMSTEKTSSSTSEKKTTGLKKTTQDYTKLLDELEEQRERQLRIIHQRADSREVPQESPTPMASLESVEAQYEKLLIVERVPMEEAKARHGSIMTPTLSVVTQEQFAELEAQIKALQEKLAPTGKADFPENAQLLQELRKGASLTDAMAALQLSARLEAAEKTLDQMLSLLTEVAIKKPNIDQHLTKQIKPDKMDTGLPIASFKAPLQEISVPLASSKTTDATMPTLAADAKDLNDLTILDTSKQNFDVVTRDELKTAMQDLYDEIIKSTNSITAKSTSDAINALKIAKKMEEKLDKSVDLSNRMDDLETLVADYAEQINILDTGLSSQMTNYQEQLTQMQHDLESGLDNMAETLANAGGDTTAVTELNGHFSNLQFDLENMFLSQKELNDNQNKLSVDLEGLWQHIEVLRSTKADREEVADALRDKAGIAALNGLVSLQQFDAVQGDFEKRILTAYDKFNNQEMIWQKAIDDLLRGLNEKADYNQVTSLRDEIQKYLNMFNSRINAMSEILGEPRAAAILRKIHRDSACLSCATPAVMDLEEPGTIPALPALSSRSPGVGAESLNPKEDGDHLCYPRHPIPHQKDSRSHACNRYCGGSHTILNNMSRVPAGMVVTPIIRHVATGLGSDGKVYRLEDTIKPCIPCNTLKAISPRQSTVVPAVPSSATSGITPPEFTTEPYTSCVDAVSITPPPYAIYEE</sequence>
<dbReference type="AlphaFoldDB" id="A0A6J2KIB0"/>
<protein>
    <submittedName>
        <fullName evidence="5">Uncharacterized protein LOC114250843</fullName>
    </submittedName>
</protein>
<feature type="compositionally biased region" description="Basic and acidic residues" evidence="2">
    <location>
        <begin position="126"/>
        <end position="143"/>
    </location>
</feature>
<feature type="compositionally biased region" description="Basic and acidic residues" evidence="2">
    <location>
        <begin position="85"/>
        <end position="98"/>
    </location>
</feature>
<evidence type="ECO:0000256" key="1">
    <source>
        <dbReference type="SAM" id="Coils"/>
    </source>
</evidence>
<evidence type="ECO:0000313" key="4">
    <source>
        <dbReference type="Proteomes" id="UP000504629"/>
    </source>
</evidence>
<dbReference type="InterPro" id="IPR032013">
    <property type="entry name" value="DUF4795"/>
</dbReference>
<name>A0A6J2KIB0_BOMMA</name>
<proteinExistence type="predicted"/>
<gene>
    <name evidence="5" type="primary">LOC114250843</name>
</gene>
<dbReference type="OrthoDB" id="5981048at2759"/>
<dbReference type="GeneID" id="114250843"/>
<organism evidence="4 5">
    <name type="scientific">Bombyx mandarina</name>
    <name type="common">Wild silk moth</name>
    <name type="synonym">Wild silkworm</name>
    <dbReference type="NCBI Taxonomy" id="7092"/>
    <lineage>
        <taxon>Eukaryota</taxon>
        <taxon>Metazoa</taxon>
        <taxon>Ecdysozoa</taxon>
        <taxon>Arthropoda</taxon>
        <taxon>Hexapoda</taxon>
        <taxon>Insecta</taxon>
        <taxon>Pterygota</taxon>
        <taxon>Neoptera</taxon>
        <taxon>Endopterygota</taxon>
        <taxon>Lepidoptera</taxon>
        <taxon>Glossata</taxon>
        <taxon>Ditrysia</taxon>
        <taxon>Bombycoidea</taxon>
        <taxon>Bombycidae</taxon>
        <taxon>Bombycinae</taxon>
        <taxon>Bombyx</taxon>
    </lineage>
</organism>
<keyword evidence="4" id="KW-1185">Reference proteome</keyword>
<feature type="compositionally biased region" description="Basic and acidic residues" evidence="2">
    <location>
        <begin position="107"/>
        <end position="117"/>
    </location>
</feature>